<dbReference type="Pfam" id="PF19279">
    <property type="entry name" value="YegS_C"/>
    <property type="match status" value="1"/>
</dbReference>
<dbReference type="SUPFAM" id="SSF111331">
    <property type="entry name" value="NAD kinase/diacylglycerol kinase-like"/>
    <property type="match status" value="1"/>
</dbReference>
<evidence type="ECO:0000259" key="13">
    <source>
        <dbReference type="PROSITE" id="PS50146"/>
    </source>
</evidence>
<protein>
    <submittedName>
        <fullName evidence="14">Diacylglycerol kinase family lipid kinase</fullName>
    </submittedName>
</protein>
<evidence type="ECO:0000256" key="6">
    <source>
        <dbReference type="ARBA" id="ARBA00022741"/>
    </source>
</evidence>
<dbReference type="EMBL" id="JAEKNR010000234">
    <property type="protein sequence ID" value="MBJ7601022.1"/>
    <property type="molecule type" value="Genomic_DNA"/>
</dbReference>
<dbReference type="PANTHER" id="PTHR12358">
    <property type="entry name" value="SPHINGOSINE KINASE"/>
    <property type="match status" value="1"/>
</dbReference>
<dbReference type="PANTHER" id="PTHR12358:SF106">
    <property type="entry name" value="LIPID KINASE YEGS"/>
    <property type="match status" value="1"/>
</dbReference>
<dbReference type="InterPro" id="IPR050187">
    <property type="entry name" value="Lipid_Phosphate_FormReg"/>
</dbReference>
<keyword evidence="6" id="KW-0547">Nucleotide-binding</keyword>
<evidence type="ECO:0000256" key="5">
    <source>
        <dbReference type="ARBA" id="ARBA00022723"/>
    </source>
</evidence>
<keyword evidence="9" id="KW-0460">Magnesium</keyword>
<dbReference type="PROSITE" id="PS50146">
    <property type="entry name" value="DAGK"/>
    <property type="match status" value="1"/>
</dbReference>
<keyword evidence="8" id="KW-0067">ATP-binding</keyword>
<sequence length="308" mass="32647">MNDVLLIVNPAAGRGVTGRRWPELERALRTSGLRFDSELTSGPGDATRLARNAVREGRPIVGAVGGDGTLSEVANGFFEGGEPIPGQSRLAAISAGTGGDFRRTFGLPRAPEEAAAMLLSGHSRRIDAGRVTCTVPRGGQIVRHFVNVADTGIGGEVLTRVNGGFRVVNGEITYALAAAITLLRWRNRPMHLVVDGEARDVVAQQVVVANCQYFAGGMRVAPKATPDDGLLDVVVAGDLGMLDNLRGMRQIRRGAHLDGGNPKIWHRHARRVQVSSAAPLHVDVDGELPGMLPALFEVMPGALELVCP</sequence>
<dbReference type="RefSeq" id="WP_338205061.1">
    <property type="nucleotide sequence ID" value="NZ_JAEKNR010000234.1"/>
</dbReference>
<dbReference type="Pfam" id="PF00781">
    <property type="entry name" value="DAGK_cat"/>
    <property type="match status" value="1"/>
</dbReference>
<dbReference type="GO" id="GO:0008654">
    <property type="term" value="P:phospholipid biosynthetic process"/>
    <property type="evidence" value="ECO:0007669"/>
    <property type="project" value="UniProtKB-KW"/>
</dbReference>
<dbReference type="Proteomes" id="UP000612893">
    <property type="component" value="Unassembled WGS sequence"/>
</dbReference>
<comment type="cofactor">
    <cofactor evidence="1">
        <name>Mg(2+)</name>
        <dbReference type="ChEBI" id="CHEBI:18420"/>
    </cofactor>
</comment>
<evidence type="ECO:0000256" key="11">
    <source>
        <dbReference type="ARBA" id="ARBA00023209"/>
    </source>
</evidence>
<evidence type="ECO:0000256" key="7">
    <source>
        <dbReference type="ARBA" id="ARBA00022777"/>
    </source>
</evidence>
<dbReference type="GO" id="GO:0005524">
    <property type="term" value="F:ATP binding"/>
    <property type="evidence" value="ECO:0007669"/>
    <property type="project" value="UniProtKB-KW"/>
</dbReference>
<evidence type="ECO:0000256" key="12">
    <source>
        <dbReference type="ARBA" id="ARBA00023264"/>
    </source>
</evidence>
<reference evidence="14" key="1">
    <citation type="submission" date="2020-10" db="EMBL/GenBank/DDBJ databases">
        <title>Ca. Dormibacterota MAGs.</title>
        <authorList>
            <person name="Montgomery K."/>
        </authorList>
    </citation>
    <scope>NUCLEOTIDE SEQUENCE [LARGE SCALE GENOMIC DNA]</scope>
    <source>
        <strain evidence="14">SC8812_S17_10</strain>
    </source>
</reference>
<evidence type="ECO:0000256" key="3">
    <source>
        <dbReference type="ARBA" id="ARBA00022516"/>
    </source>
</evidence>
<keyword evidence="11" id="KW-0594">Phospholipid biosynthesis</keyword>
<dbReference type="InterPro" id="IPR045540">
    <property type="entry name" value="YegS/DAGK_C"/>
</dbReference>
<evidence type="ECO:0000256" key="8">
    <source>
        <dbReference type="ARBA" id="ARBA00022840"/>
    </source>
</evidence>
<evidence type="ECO:0000256" key="1">
    <source>
        <dbReference type="ARBA" id="ARBA00001946"/>
    </source>
</evidence>
<evidence type="ECO:0000256" key="2">
    <source>
        <dbReference type="ARBA" id="ARBA00005983"/>
    </source>
</evidence>
<accession>A0A934KC57</accession>
<evidence type="ECO:0000256" key="10">
    <source>
        <dbReference type="ARBA" id="ARBA00023098"/>
    </source>
</evidence>
<evidence type="ECO:0000313" key="15">
    <source>
        <dbReference type="Proteomes" id="UP000612893"/>
    </source>
</evidence>
<dbReference type="AlphaFoldDB" id="A0A934KC57"/>
<evidence type="ECO:0000256" key="4">
    <source>
        <dbReference type="ARBA" id="ARBA00022679"/>
    </source>
</evidence>
<keyword evidence="5" id="KW-0479">Metal-binding</keyword>
<organism evidence="14 15">
    <name type="scientific">Candidatus Nephthysia bennettiae</name>
    <dbReference type="NCBI Taxonomy" id="3127016"/>
    <lineage>
        <taxon>Bacteria</taxon>
        <taxon>Bacillati</taxon>
        <taxon>Candidatus Dormiibacterota</taxon>
        <taxon>Candidatus Dormibacteria</taxon>
        <taxon>Candidatus Dormibacterales</taxon>
        <taxon>Candidatus Dormibacteraceae</taxon>
        <taxon>Candidatus Nephthysia</taxon>
    </lineage>
</organism>
<comment type="similarity">
    <text evidence="2">Belongs to the diacylglycerol/lipid kinase family.</text>
</comment>
<evidence type="ECO:0000256" key="9">
    <source>
        <dbReference type="ARBA" id="ARBA00022842"/>
    </source>
</evidence>
<feature type="domain" description="DAGKc" evidence="13">
    <location>
        <begin position="1"/>
        <end position="134"/>
    </location>
</feature>
<dbReference type="GO" id="GO:0046872">
    <property type="term" value="F:metal ion binding"/>
    <property type="evidence" value="ECO:0007669"/>
    <property type="project" value="UniProtKB-KW"/>
</dbReference>
<dbReference type="GO" id="GO:0005886">
    <property type="term" value="C:plasma membrane"/>
    <property type="evidence" value="ECO:0007669"/>
    <property type="project" value="TreeGrafter"/>
</dbReference>
<keyword evidence="15" id="KW-1185">Reference proteome</keyword>
<keyword evidence="4" id="KW-0808">Transferase</keyword>
<evidence type="ECO:0000313" key="14">
    <source>
        <dbReference type="EMBL" id="MBJ7601022.1"/>
    </source>
</evidence>
<dbReference type="InterPro" id="IPR001206">
    <property type="entry name" value="Diacylglycerol_kinase_cat_dom"/>
</dbReference>
<dbReference type="GO" id="GO:0016301">
    <property type="term" value="F:kinase activity"/>
    <property type="evidence" value="ECO:0007669"/>
    <property type="project" value="UniProtKB-KW"/>
</dbReference>
<keyword evidence="10" id="KW-0443">Lipid metabolism</keyword>
<gene>
    <name evidence="14" type="ORF">JF922_23495</name>
</gene>
<keyword evidence="3" id="KW-0444">Lipid biosynthesis</keyword>
<dbReference type="InterPro" id="IPR016064">
    <property type="entry name" value="NAD/diacylglycerol_kinase_sf"/>
</dbReference>
<proteinExistence type="inferred from homology"/>
<comment type="caution">
    <text evidence="14">The sequence shown here is derived from an EMBL/GenBank/DDBJ whole genome shotgun (WGS) entry which is preliminary data.</text>
</comment>
<dbReference type="Gene3D" id="2.60.200.40">
    <property type="match status" value="1"/>
</dbReference>
<name>A0A934KC57_9BACT</name>
<dbReference type="InterPro" id="IPR017438">
    <property type="entry name" value="ATP-NAD_kinase_N"/>
</dbReference>
<dbReference type="SMART" id="SM00046">
    <property type="entry name" value="DAGKc"/>
    <property type="match status" value="1"/>
</dbReference>
<dbReference type="InterPro" id="IPR005218">
    <property type="entry name" value="Diacylglycerol/lipid_kinase"/>
</dbReference>
<keyword evidence="7 14" id="KW-0418">Kinase</keyword>
<dbReference type="Gene3D" id="3.40.50.10330">
    <property type="entry name" value="Probable inorganic polyphosphate/atp-NAD kinase, domain 1"/>
    <property type="match status" value="1"/>
</dbReference>
<keyword evidence="12" id="KW-1208">Phospholipid metabolism</keyword>
<dbReference type="NCBIfam" id="TIGR00147">
    <property type="entry name" value="YegS/Rv2252/BmrU family lipid kinase"/>
    <property type="match status" value="1"/>
</dbReference>